<evidence type="ECO:0000313" key="7">
    <source>
        <dbReference type="Proteomes" id="UP000240542"/>
    </source>
</evidence>
<dbReference type="OrthoDB" id="156285at2"/>
<evidence type="ECO:0000259" key="4">
    <source>
        <dbReference type="PROSITE" id="PS51077"/>
    </source>
</evidence>
<comment type="caution">
    <text evidence="6">The sequence shown here is derived from an EMBL/GenBank/DDBJ whole genome shotgun (WGS) entry which is preliminary data.</text>
</comment>
<dbReference type="PANTHER" id="PTHR30136:SF24">
    <property type="entry name" value="HTH-TYPE TRANSCRIPTIONAL REPRESSOR ALLR"/>
    <property type="match status" value="1"/>
</dbReference>
<dbReference type="GO" id="GO:0003700">
    <property type="term" value="F:DNA-binding transcription factor activity"/>
    <property type="evidence" value="ECO:0007669"/>
    <property type="project" value="TreeGrafter"/>
</dbReference>
<dbReference type="PROSITE" id="PS51077">
    <property type="entry name" value="HTH_ICLR"/>
    <property type="match status" value="1"/>
</dbReference>
<dbReference type="InterPro" id="IPR005471">
    <property type="entry name" value="Tscrpt_reg_IclR_N"/>
</dbReference>
<dbReference type="InterPro" id="IPR036390">
    <property type="entry name" value="WH_DNA-bd_sf"/>
</dbReference>
<evidence type="ECO:0000259" key="5">
    <source>
        <dbReference type="PROSITE" id="PS51078"/>
    </source>
</evidence>
<keyword evidence="3" id="KW-0804">Transcription</keyword>
<dbReference type="SUPFAM" id="SSF55781">
    <property type="entry name" value="GAF domain-like"/>
    <property type="match status" value="1"/>
</dbReference>
<dbReference type="InterPro" id="IPR029016">
    <property type="entry name" value="GAF-like_dom_sf"/>
</dbReference>
<keyword evidence="7" id="KW-1185">Reference proteome</keyword>
<evidence type="ECO:0000256" key="1">
    <source>
        <dbReference type="ARBA" id="ARBA00023015"/>
    </source>
</evidence>
<dbReference type="EMBL" id="PYGA01000028">
    <property type="protein sequence ID" value="PSK88956.1"/>
    <property type="molecule type" value="Genomic_DNA"/>
</dbReference>
<name>A0A2P8CVI3_9ACTN</name>
<dbReference type="PROSITE" id="PS51078">
    <property type="entry name" value="ICLR_ED"/>
    <property type="match status" value="1"/>
</dbReference>
<accession>A0A2P8CVI3</accession>
<reference evidence="6 7" key="1">
    <citation type="submission" date="2018-03" db="EMBL/GenBank/DDBJ databases">
        <title>Genomic Encyclopedia of Archaeal and Bacterial Type Strains, Phase II (KMG-II): from individual species to whole genera.</title>
        <authorList>
            <person name="Goeker M."/>
        </authorList>
    </citation>
    <scope>NUCLEOTIDE SEQUENCE [LARGE SCALE GENOMIC DNA]</scope>
    <source>
        <strain evidence="6 7">DSM 45312</strain>
    </source>
</reference>
<dbReference type="Gene3D" id="3.30.450.40">
    <property type="match status" value="1"/>
</dbReference>
<feature type="domain" description="HTH iclR-type" evidence="4">
    <location>
        <begin position="5"/>
        <end position="64"/>
    </location>
</feature>
<dbReference type="GO" id="GO:0045892">
    <property type="term" value="P:negative regulation of DNA-templated transcription"/>
    <property type="evidence" value="ECO:0007669"/>
    <property type="project" value="TreeGrafter"/>
</dbReference>
<dbReference type="Pfam" id="PF01614">
    <property type="entry name" value="IclR_C"/>
    <property type="match status" value="1"/>
</dbReference>
<sequence>MAEGSKTVDQALRLLKEIGRGSGTVSELGTRLELPRTVANRLITTLHEHGFVRRGHDGRFVLGETLFAIASDADSRLREVCLPLLRDLAARTDETAVLTVGDGDHAVALDQHRAGAHLIAIDYRPGTRHPMAQAAAGRAILAWSPRRLIDRCAAREADPGALRAELDRVRAAGYAVSVNELQAGVAGASAPLFHNGRVVASIGLVVPAQRWPDPALLAEPVLAAARSASAGL</sequence>
<dbReference type="InterPro" id="IPR014757">
    <property type="entry name" value="Tscrpt_reg_IclR_C"/>
</dbReference>
<evidence type="ECO:0000256" key="2">
    <source>
        <dbReference type="ARBA" id="ARBA00023125"/>
    </source>
</evidence>
<dbReference type="AlphaFoldDB" id="A0A2P8CVI3"/>
<dbReference type="RefSeq" id="WP_106586336.1">
    <property type="nucleotide sequence ID" value="NZ_PYGA01000028.1"/>
</dbReference>
<keyword evidence="2" id="KW-0238">DNA-binding</keyword>
<dbReference type="Gene3D" id="1.10.10.10">
    <property type="entry name" value="Winged helix-like DNA-binding domain superfamily/Winged helix DNA-binding domain"/>
    <property type="match status" value="1"/>
</dbReference>
<organism evidence="6 7">
    <name type="scientific">Murinocardiopsis flavida</name>
    <dbReference type="NCBI Taxonomy" id="645275"/>
    <lineage>
        <taxon>Bacteria</taxon>
        <taxon>Bacillati</taxon>
        <taxon>Actinomycetota</taxon>
        <taxon>Actinomycetes</taxon>
        <taxon>Streptosporangiales</taxon>
        <taxon>Nocardiopsidaceae</taxon>
        <taxon>Murinocardiopsis</taxon>
    </lineage>
</organism>
<dbReference type="InterPro" id="IPR050707">
    <property type="entry name" value="HTH_MetabolicPath_Reg"/>
</dbReference>
<evidence type="ECO:0000313" key="6">
    <source>
        <dbReference type="EMBL" id="PSK88956.1"/>
    </source>
</evidence>
<proteinExistence type="predicted"/>
<feature type="domain" description="IclR-ED" evidence="5">
    <location>
        <begin position="65"/>
        <end position="232"/>
    </location>
</feature>
<dbReference type="PANTHER" id="PTHR30136">
    <property type="entry name" value="HELIX-TURN-HELIX TRANSCRIPTIONAL REGULATOR, ICLR FAMILY"/>
    <property type="match status" value="1"/>
</dbReference>
<evidence type="ECO:0000256" key="3">
    <source>
        <dbReference type="ARBA" id="ARBA00023163"/>
    </source>
</evidence>
<dbReference type="SMART" id="SM00346">
    <property type="entry name" value="HTH_ICLR"/>
    <property type="match status" value="1"/>
</dbReference>
<gene>
    <name evidence="6" type="ORF">CLV63_12844</name>
</gene>
<dbReference type="InterPro" id="IPR036388">
    <property type="entry name" value="WH-like_DNA-bd_sf"/>
</dbReference>
<dbReference type="Pfam" id="PF09339">
    <property type="entry name" value="HTH_IclR"/>
    <property type="match status" value="1"/>
</dbReference>
<dbReference type="GO" id="GO:0003677">
    <property type="term" value="F:DNA binding"/>
    <property type="evidence" value="ECO:0007669"/>
    <property type="project" value="UniProtKB-KW"/>
</dbReference>
<dbReference type="SUPFAM" id="SSF46785">
    <property type="entry name" value="Winged helix' DNA-binding domain"/>
    <property type="match status" value="1"/>
</dbReference>
<keyword evidence="1" id="KW-0805">Transcription regulation</keyword>
<protein>
    <submittedName>
        <fullName evidence="6">IclR family transcriptional regulator</fullName>
    </submittedName>
</protein>
<dbReference type="Proteomes" id="UP000240542">
    <property type="component" value="Unassembled WGS sequence"/>
</dbReference>